<evidence type="ECO:0000313" key="1">
    <source>
        <dbReference type="EMBL" id="RXH37102.1"/>
    </source>
</evidence>
<protein>
    <submittedName>
        <fullName evidence="1">Uncharacterized protein</fullName>
    </submittedName>
</protein>
<name>A0A4Q0SCN3_9BRAD</name>
<gene>
    <name evidence="1" type="ORF">XH99_02780</name>
</gene>
<sequence>MSVVRLYLLPLDAILCSPQVRLAIEPIFLFFIEFDIQLDVALNLIKLLLESPWHQPFLGPASNPPLIFDAVGAAINRLSLLAGDILILTKVVSIVRRAGVGRDSLRHVIRMQSRARGCVEKLNSLSERQNAPWCVHDRRPAL</sequence>
<keyword evidence="2" id="KW-1185">Reference proteome</keyword>
<dbReference type="EMBL" id="LBJQ01000009">
    <property type="protein sequence ID" value="RXH37102.1"/>
    <property type="molecule type" value="Genomic_DNA"/>
</dbReference>
<organism evidence="1 2">
    <name type="scientific">Bradyrhizobium nanningense</name>
    <dbReference type="NCBI Taxonomy" id="1325118"/>
    <lineage>
        <taxon>Bacteria</taxon>
        <taxon>Pseudomonadati</taxon>
        <taxon>Pseudomonadota</taxon>
        <taxon>Alphaproteobacteria</taxon>
        <taxon>Hyphomicrobiales</taxon>
        <taxon>Nitrobacteraceae</taxon>
        <taxon>Bradyrhizobium</taxon>
    </lineage>
</organism>
<accession>A0A4Q0SCN3</accession>
<comment type="caution">
    <text evidence="1">The sequence shown here is derived from an EMBL/GenBank/DDBJ whole genome shotgun (WGS) entry which is preliminary data.</text>
</comment>
<evidence type="ECO:0000313" key="2">
    <source>
        <dbReference type="Proteomes" id="UP000289546"/>
    </source>
</evidence>
<dbReference type="AlphaFoldDB" id="A0A4Q0SCN3"/>
<proteinExistence type="predicted"/>
<reference evidence="1 2" key="1">
    <citation type="submission" date="2015-04" db="EMBL/GenBank/DDBJ databases">
        <title>Comparative genomics of rhizobia nodulating Arachis hypogaea in China.</title>
        <authorList>
            <person name="Li Y."/>
        </authorList>
    </citation>
    <scope>NUCLEOTIDE SEQUENCE [LARGE SCALE GENOMIC DNA]</scope>
    <source>
        <strain evidence="1 2">CCBAU 51757</strain>
    </source>
</reference>
<dbReference type="Proteomes" id="UP000289546">
    <property type="component" value="Unassembled WGS sequence"/>
</dbReference>